<dbReference type="EMBL" id="CP045121">
    <property type="protein sequence ID" value="QIN78827.1"/>
    <property type="molecule type" value="Genomic_DNA"/>
</dbReference>
<dbReference type="PANTHER" id="PTHR43692">
    <property type="entry name" value="UDP-N-ACETYLMURAMOYLALANINE--D-GLUTAMATE LIGASE"/>
    <property type="match status" value="1"/>
</dbReference>
<dbReference type="GO" id="GO:0008360">
    <property type="term" value="P:regulation of cell shape"/>
    <property type="evidence" value="ECO:0007669"/>
    <property type="project" value="InterPro"/>
</dbReference>
<keyword evidence="3" id="KW-0547">Nucleotide-binding</keyword>
<dbReference type="GO" id="GO:0008764">
    <property type="term" value="F:UDP-N-acetylmuramoylalanine-D-glutamate ligase activity"/>
    <property type="evidence" value="ECO:0007669"/>
    <property type="project" value="UniProtKB-EC"/>
</dbReference>
<keyword evidence="4" id="KW-0067">ATP-binding</keyword>
<dbReference type="RefSeq" id="WP_166396496.1">
    <property type="nucleotide sequence ID" value="NZ_CP045121.1"/>
</dbReference>
<keyword evidence="7" id="KW-1185">Reference proteome</keyword>
<accession>A0A6G8PXG7</accession>
<evidence type="ECO:0000256" key="1">
    <source>
        <dbReference type="ARBA" id="ARBA00022490"/>
    </source>
</evidence>
<proteinExistence type="predicted"/>
<dbReference type="PANTHER" id="PTHR43692:SF1">
    <property type="entry name" value="UDP-N-ACETYLMURAMOYLALANINE--D-GLUTAMATE LIGASE"/>
    <property type="match status" value="1"/>
</dbReference>
<gene>
    <name evidence="6" type="ORF">GBA65_10195</name>
</gene>
<name>A0A6G8PXG7_9ACTN</name>
<protein>
    <recommendedName>
        <fullName evidence="5">Mur ligase C-terminal domain-containing protein</fullName>
    </recommendedName>
</protein>
<evidence type="ECO:0000313" key="7">
    <source>
        <dbReference type="Proteomes" id="UP000502706"/>
    </source>
</evidence>
<dbReference type="AlphaFoldDB" id="A0A6G8PXG7"/>
<dbReference type="InterPro" id="IPR005762">
    <property type="entry name" value="MurD"/>
</dbReference>
<keyword evidence="2" id="KW-0436">Ligase</keyword>
<dbReference type="InterPro" id="IPR004101">
    <property type="entry name" value="Mur_ligase_C"/>
</dbReference>
<organism evidence="6 7">
    <name type="scientific">Rubrobacter marinus</name>
    <dbReference type="NCBI Taxonomy" id="2653852"/>
    <lineage>
        <taxon>Bacteria</taxon>
        <taxon>Bacillati</taxon>
        <taxon>Actinomycetota</taxon>
        <taxon>Rubrobacteria</taxon>
        <taxon>Rubrobacterales</taxon>
        <taxon>Rubrobacteraceae</taxon>
        <taxon>Rubrobacter</taxon>
    </lineage>
</organism>
<evidence type="ECO:0000259" key="5">
    <source>
        <dbReference type="Pfam" id="PF02875"/>
    </source>
</evidence>
<evidence type="ECO:0000256" key="3">
    <source>
        <dbReference type="ARBA" id="ARBA00022741"/>
    </source>
</evidence>
<dbReference type="Pfam" id="PF02875">
    <property type="entry name" value="Mur_ligase_C"/>
    <property type="match status" value="1"/>
</dbReference>
<dbReference type="SUPFAM" id="SSF53244">
    <property type="entry name" value="MurD-like peptide ligases, peptide-binding domain"/>
    <property type="match status" value="1"/>
</dbReference>
<dbReference type="GO" id="GO:0005524">
    <property type="term" value="F:ATP binding"/>
    <property type="evidence" value="ECO:0007669"/>
    <property type="project" value="UniProtKB-KW"/>
</dbReference>
<evidence type="ECO:0000256" key="2">
    <source>
        <dbReference type="ARBA" id="ARBA00022598"/>
    </source>
</evidence>
<keyword evidence="1" id="KW-0963">Cytoplasm</keyword>
<dbReference type="KEGG" id="rmar:GBA65_10195"/>
<sequence>MEVVGESGGVVWVDDSKATNPAATAAALAGIEGPAVLLLGGSEKGTDFSEVLPHLGRCRAVLCQGEAGPRLARFLGEAGVDAEVRLLPDLRSAVEGAREMAHPGDVVLLSPGCASFDQFSGYAERGEVFARLSAVRDGARR</sequence>
<reference evidence="6 7" key="1">
    <citation type="submission" date="2019-10" db="EMBL/GenBank/DDBJ databases">
        <title>Rubrobacter sp nov SCSIO 52915 isolated from a deep-sea sediment in the South China Sea.</title>
        <authorList>
            <person name="Chen R.W."/>
        </authorList>
    </citation>
    <scope>NUCLEOTIDE SEQUENCE [LARGE SCALE GENOMIC DNA]</scope>
    <source>
        <strain evidence="6 7">SCSIO 52915</strain>
    </source>
</reference>
<dbReference type="Gene3D" id="3.90.190.20">
    <property type="entry name" value="Mur ligase, C-terminal domain"/>
    <property type="match status" value="1"/>
</dbReference>
<dbReference type="InterPro" id="IPR036615">
    <property type="entry name" value="Mur_ligase_C_dom_sf"/>
</dbReference>
<dbReference type="Proteomes" id="UP000502706">
    <property type="component" value="Chromosome"/>
</dbReference>
<feature type="domain" description="Mur ligase C-terminal" evidence="5">
    <location>
        <begin position="1"/>
        <end position="111"/>
    </location>
</feature>
<evidence type="ECO:0000313" key="6">
    <source>
        <dbReference type="EMBL" id="QIN78827.1"/>
    </source>
</evidence>
<dbReference type="GO" id="GO:0051301">
    <property type="term" value="P:cell division"/>
    <property type="evidence" value="ECO:0007669"/>
    <property type="project" value="InterPro"/>
</dbReference>
<dbReference type="GO" id="GO:0005737">
    <property type="term" value="C:cytoplasm"/>
    <property type="evidence" value="ECO:0007669"/>
    <property type="project" value="InterPro"/>
</dbReference>
<evidence type="ECO:0000256" key="4">
    <source>
        <dbReference type="ARBA" id="ARBA00022840"/>
    </source>
</evidence>